<evidence type="ECO:0000313" key="4">
    <source>
        <dbReference type="Proteomes" id="UP001501447"/>
    </source>
</evidence>
<evidence type="ECO:0000313" key="3">
    <source>
        <dbReference type="EMBL" id="GAA2613759.1"/>
    </source>
</evidence>
<keyword evidence="4" id="KW-1185">Reference proteome</keyword>
<dbReference type="EMBL" id="BAAARJ010000008">
    <property type="protein sequence ID" value="GAA2613759.1"/>
    <property type="molecule type" value="Genomic_DNA"/>
</dbReference>
<dbReference type="SUPFAM" id="SSF50956">
    <property type="entry name" value="Thermostable phytase (3-phytase)"/>
    <property type="match status" value="1"/>
</dbReference>
<proteinExistence type="predicted"/>
<dbReference type="Gene3D" id="2.120.10.30">
    <property type="entry name" value="TolB, C-terminal domain"/>
    <property type="match status" value="1"/>
</dbReference>
<dbReference type="InterPro" id="IPR011042">
    <property type="entry name" value="6-blade_b-propeller_TolB-like"/>
</dbReference>
<feature type="compositionally biased region" description="Basic and acidic residues" evidence="1">
    <location>
        <begin position="50"/>
        <end position="64"/>
    </location>
</feature>
<protein>
    <recommendedName>
        <fullName evidence="2">BPP domain-containing protein</fullName>
    </recommendedName>
</protein>
<organism evidence="3 4">
    <name type="scientific">Streptomyces axinellae</name>
    <dbReference type="NCBI Taxonomy" id="552788"/>
    <lineage>
        <taxon>Bacteria</taxon>
        <taxon>Bacillati</taxon>
        <taxon>Actinomycetota</taxon>
        <taxon>Actinomycetes</taxon>
        <taxon>Kitasatosporales</taxon>
        <taxon>Streptomycetaceae</taxon>
        <taxon>Streptomyces</taxon>
    </lineage>
</organism>
<dbReference type="Pfam" id="PF02333">
    <property type="entry name" value="Phytase"/>
    <property type="match status" value="1"/>
</dbReference>
<dbReference type="PROSITE" id="PS51662">
    <property type="entry name" value="BP_PHYTASE"/>
    <property type="match status" value="1"/>
</dbReference>
<name>A0ABP6CFR8_9ACTN</name>
<dbReference type="Proteomes" id="UP001501447">
    <property type="component" value="Unassembled WGS sequence"/>
</dbReference>
<accession>A0ABP6CFR8</accession>
<dbReference type="InterPro" id="IPR003431">
    <property type="entry name" value="B-propeller_Phytase"/>
</dbReference>
<feature type="domain" description="BPP" evidence="2">
    <location>
        <begin position="1"/>
        <end position="136"/>
    </location>
</feature>
<gene>
    <name evidence="3" type="ORF">GCM10009863_29370</name>
</gene>
<evidence type="ECO:0000256" key="1">
    <source>
        <dbReference type="SAM" id="MobiDB-lite"/>
    </source>
</evidence>
<sequence length="138" mass="14015">MPRPGADPGYGGSHLAADVEGLTLLTGADGNGRLFASSQGDNTFAVYDRGPGDGEGKEQNKGNGDEYEGGFRVGAAGGALDGSEECDGAAVLGAPLGRTYPNGLLVVQDGHDTPADGEREGTGFKFVDLGDVLERVED</sequence>
<feature type="region of interest" description="Disordered" evidence="1">
    <location>
        <begin position="30"/>
        <end position="68"/>
    </location>
</feature>
<evidence type="ECO:0000259" key="2">
    <source>
        <dbReference type="PROSITE" id="PS51662"/>
    </source>
</evidence>
<comment type="caution">
    <text evidence="3">The sequence shown here is derived from an EMBL/GenBank/DDBJ whole genome shotgun (WGS) entry which is preliminary data.</text>
</comment>
<reference evidence="4" key="1">
    <citation type="journal article" date="2019" name="Int. J. Syst. Evol. Microbiol.">
        <title>The Global Catalogue of Microorganisms (GCM) 10K type strain sequencing project: providing services to taxonomists for standard genome sequencing and annotation.</title>
        <authorList>
            <consortium name="The Broad Institute Genomics Platform"/>
            <consortium name="The Broad Institute Genome Sequencing Center for Infectious Disease"/>
            <person name="Wu L."/>
            <person name="Ma J."/>
        </authorList>
    </citation>
    <scope>NUCLEOTIDE SEQUENCE [LARGE SCALE GENOMIC DNA]</scope>
    <source>
        <strain evidence="4">JCM 16373</strain>
    </source>
</reference>